<dbReference type="Proteomes" id="UP000022082">
    <property type="component" value="Unassembled WGS sequence"/>
</dbReference>
<gene>
    <name evidence="1" type="ORF">M136_1790</name>
</gene>
<comment type="caution">
    <text evidence="1">The sequence shown here is derived from an EMBL/GenBank/DDBJ whole genome shotgun (WGS) entry which is preliminary data.</text>
</comment>
<dbReference type="PATRIC" id="fig|1339327.3.peg.2428"/>
<protein>
    <recommendedName>
        <fullName evidence="3">tRNA modification GTPase TrmE</fullName>
    </recommendedName>
</protein>
<reference evidence="1 2" key="1">
    <citation type="submission" date="2014-02" db="EMBL/GenBank/DDBJ databases">
        <authorList>
            <person name="Sears C."/>
            <person name="Carroll K."/>
            <person name="Sack B.R."/>
            <person name="Qadri F."/>
            <person name="Myers L.L."/>
            <person name="Chung G.-T."/>
            <person name="Escheverria P."/>
            <person name="Fraser C.M."/>
            <person name="Sadzewicz L."/>
            <person name="Shefchek K.A."/>
            <person name="Tallon L."/>
            <person name="Das S.P."/>
            <person name="Daugherty S."/>
            <person name="Mongodin E.F."/>
        </authorList>
    </citation>
    <scope>NUCLEOTIDE SEQUENCE [LARGE SCALE GENOMIC DNA]</scope>
    <source>
        <strain evidence="1 2">S36L11</strain>
    </source>
</reference>
<evidence type="ECO:0000313" key="2">
    <source>
        <dbReference type="Proteomes" id="UP000022082"/>
    </source>
</evidence>
<accession>A0A015XB88</accession>
<proteinExistence type="predicted"/>
<sequence>MAKNFNPRTAESLFKQKLRTMIGSTAHTQNIADQAMELAGQFMTEDEISNSDAYRVIENVSCVCEEAMQVLVEELQKGTRLHEILTGD</sequence>
<evidence type="ECO:0008006" key="3">
    <source>
        <dbReference type="Google" id="ProtNLM"/>
    </source>
</evidence>
<dbReference type="EMBL" id="JGDJ01000178">
    <property type="protein sequence ID" value="EXZ28988.1"/>
    <property type="molecule type" value="Genomic_DNA"/>
</dbReference>
<organism evidence="1 2">
    <name type="scientific">Bacteroides fragilis str. S36L11</name>
    <dbReference type="NCBI Taxonomy" id="1339327"/>
    <lineage>
        <taxon>Bacteria</taxon>
        <taxon>Pseudomonadati</taxon>
        <taxon>Bacteroidota</taxon>
        <taxon>Bacteroidia</taxon>
        <taxon>Bacteroidales</taxon>
        <taxon>Bacteroidaceae</taxon>
        <taxon>Bacteroides</taxon>
    </lineage>
</organism>
<dbReference type="AlphaFoldDB" id="A0A015XB88"/>
<name>A0A015XB88_BACFG</name>
<dbReference type="RefSeq" id="WP_007751507.1">
    <property type="nucleotide sequence ID" value="NZ_JGDJ01000178.1"/>
</dbReference>
<evidence type="ECO:0000313" key="1">
    <source>
        <dbReference type="EMBL" id="EXZ28988.1"/>
    </source>
</evidence>
<dbReference type="GeneID" id="92988999"/>